<dbReference type="NCBIfam" id="NF008268">
    <property type="entry name" value="PRK11040.1"/>
    <property type="match status" value="1"/>
</dbReference>
<protein>
    <submittedName>
        <fullName evidence="10">Protein PmbA</fullName>
    </submittedName>
</protein>
<evidence type="ECO:0000313" key="10">
    <source>
        <dbReference type="EMBL" id="EGV52112.1"/>
    </source>
</evidence>
<organism evidence="10 11">
    <name type="scientific">endosymbiont of Riftia pachyptila</name>
    <name type="common">vent Ph05</name>
    <dbReference type="NCBI Taxonomy" id="1048808"/>
    <lineage>
        <taxon>Bacteria</taxon>
        <taxon>Pseudomonadati</taxon>
        <taxon>Pseudomonadota</taxon>
        <taxon>Gammaproteobacteria</taxon>
        <taxon>sulfur-oxidizing symbionts</taxon>
    </lineage>
</organism>
<evidence type="ECO:0000259" key="8">
    <source>
        <dbReference type="Pfam" id="PF19289"/>
    </source>
</evidence>
<dbReference type="Pfam" id="PF19289">
    <property type="entry name" value="PmbA_TldD_3rd"/>
    <property type="match status" value="1"/>
</dbReference>
<proteinExistence type="inferred from homology"/>
<keyword evidence="5" id="KW-0378">Hydrolase</keyword>
<dbReference type="Pfam" id="PF01523">
    <property type="entry name" value="PmbA_TldD_1st"/>
    <property type="match status" value="1"/>
</dbReference>
<evidence type="ECO:0000259" key="7">
    <source>
        <dbReference type="Pfam" id="PF01523"/>
    </source>
</evidence>
<evidence type="ECO:0000256" key="6">
    <source>
        <dbReference type="ARBA" id="ARBA00023049"/>
    </source>
</evidence>
<dbReference type="InterPro" id="IPR002510">
    <property type="entry name" value="Metalloprtase-TldD/E_N"/>
</dbReference>
<dbReference type="EMBL" id="AFOC01000016">
    <property type="protein sequence ID" value="EGV52112.1"/>
    <property type="molecule type" value="Genomic_DNA"/>
</dbReference>
<keyword evidence="3" id="KW-0963">Cytoplasm</keyword>
<keyword evidence="6" id="KW-0482">Metalloprotease</keyword>
<evidence type="ECO:0000313" key="11">
    <source>
        <dbReference type="Proteomes" id="UP000004491"/>
    </source>
</evidence>
<dbReference type="InterPro" id="IPR036059">
    <property type="entry name" value="TldD/PmbA_sf"/>
</dbReference>
<dbReference type="Pfam" id="PF19290">
    <property type="entry name" value="PmbA_TldD_2nd"/>
    <property type="match status" value="1"/>
</dbReference>
<dbReference type="FunFam" id="3.30.2290.10:FF:000002">
    <property type="entry name" value="Metalloprotease PmbA homolog"/>
    <property type="match status" value="1"/>
</dbReference>
<dbReference type="PATRIC" id="fig|1048808.3.peg.847"/>
<comment type="subcellular location">
    <subcellularLocation>
        <location evidence="1">Cytoplasm</location>
    </subcellularLocation>
</comment>
<evidence type="ECO:0000256" key="2">
    <source>
        <dbReference type="ARBA" id="ARBA00005836"/>
    </source>
</evidence>
<sequence>MPALADPIETDRIRSKQMNDIEQRQQRLEATVQEVLAEAKRQGASAAEAGVSSDAGLSLTVRLGEPETIEHTRDNGMGVTVYFGQRKGSASTSDMSPAALRETVSAACNFARYTSKDECTGLADAELMASELPELDLCHPWELPVEQAIEIALACENAARQRDPRISNSEGASLDSQLGVQVYGNSHGFIGGYAGTRHSLSCAVVGEQDGEMQRNYWYTLARDATQLDSPQQVGETAADRTLARLGARRIPTQQAAVLFQADVAVGLLRSFIGAIRGSALYRKASFLLDHLDRQVFPENIRIHELPRLRGGLASSAFDNEGVATRERDFVSDGILRSYVLDSYAARKLGMQTTGNAGGVRNLRISSGSLDRQGLLQKMDTGLLVTELMGQGVNTVTGDYSRGAAGFWVEGGVIQYPVEEITIAGNLREMFMGLLEVGTDVETRTSVQSGSWLIERMMIAGE</sequence>
<dbReference type="PANTHER" id="PTHR43421:SF1">
    <property type="entry name" value="METALLOPROTEASE PMBA"/>
    <property type="match status" value="1"/>
</dbReference>
<accession>G2DB89</accession>
<dbReference type="InterPro" id="IPR047657">
    <property type="entry name" value="PmbA"/>
</dbReference>
<gene>
    <name evidence="10" type="primary">pmbA</name>
    <name evidence="10" type="ORF">Rifp1Sym_ap00190</name>
</gene>
<dbReference type="InterPro" id="IPR035068">
    <property type="entry name" value="TldD/PmbA_N"/>
</dbReference>
<dbReference type="InterPro" id="IPR045570">
    <property type="entry name" value="Metalloprtase-TldD/E_cen_dom"/>
</dbReference>
<evidence type="ECO:0000256" key="3">
    <source>
        <dbReference type="ARBA" id="ARBA00022490"/>
    </source>
</evidence>
<feature type="domain" description="Metalloprotease TldD/E N-terminal" evidence="7">
    <location>
        <begin position="47"/>
        <end position="108"/>
    </location>
</feature>
<dbReference type="InterPro" id="IPR045569">
    <property type="entry name" value="Metalloprtase-TldD/E_C"/>
</dbReference>
<dbReference type="Gene3D" id="3.30.2290.10">
    <property type="entry name" value="PmbA/TldD superfamily"/>
    <property type="match status" value="1"/>
</dbReference>
<feature type="domain" description="Metalloprotease TldD/E central" evidence="9">
    <location>
        <begin position="139"/>
        <end position="245"/>
    </location>
</feature>
<reference evidence="10" key="1">
    <citation type="journal article" date="2011" name="ISME J.">
        <title>The endosymbionts of the deep-sea tubeworms Riftia pachyptila and Tevnia jerichonana share an identical physiology as revealed by proteogenomic analyses.</title>
        <authorList>
            <person name="Gardebrecht A."/>
            <person name="Markert S."/>
            <person name="Felbeck H."/>
            <person name="Thuermer A."/>
            <person name="Albrecht D."/>
            <person name="Wollherr A."/>
            <person name="Kabisch J."/>
            <person name="Lehmann R."/>
            <person name="Daniel R."/>
            <person name="Liesegang H."/>
            <person name="Hecker M."/>
            <person name="Sievert S.M."/>
            <person name="Schweder T."/>
        </authorList>
    </citation>
    <scope>NUCLEOTIDE SEQUENCE [LARGE SCALE GENOMIC DNA]</scope>
</reference>
<keyword evidence="4" id="KW-0645">Protease</keyword>
<dbReference type="GO" id="GO:0006508">
    <property type="term" value="P:proteolysis"/>
    <property type="evidence" value="ECO:0007669"/>
    <property type="project" value="UniProtKB-KW"/>
</dbReference>
<evidence type="ECO:0000256" key="4">
    <source>
        <dbReference type="ARBA" id="ARBA00022670"/>
    </source>
</evidence>
<dbReference type="PANTHER" id="PTHR43421">
    <property type="entry name" value="METALLOPROTEASE PMBA"/>
    <property type="match status" value="1"/>
</dbReference>
<evidence type="ECO:0000259" key="9">
    <source>
        <dbReference type="Pfam" id="PF19290"/>
    </source>
</evidence>
<dbReference type="SUPFAM" id="SSF111283">
    <property type="entry name" value="Putative modulator of DNA gyrase, PmbA/TldD"/>
    <property type="match status" value="1"/>
</dbReference>
<keyword evidence="11" id="KW-1185">Reference proteome</keyword>
<name>G2DB89_9GAMM</name>
<dbReference type="Proteomes" id="UP000004491">
    <property type="component" value="Unassembled WGS sequence"/>
</dbReference>
<comment type="caution">
    <text evidence="10">The sequence shown here is derived from an EMBL/GenBank/DDBJ whole genome shotgun (WGS) entry which is preliminary data.</text>
</comment>
<dbReference type="GO" id="GO:0008237">
    <property type="term" value="F:metallopeptidase activity"/>
    <property type="evidence" value="ECO:0007669"/>
    <property type="project" value="UniProtKB-KW"/>
</dbReference>
<evidence type="ECO:0000256" key="5">
    <source>
        <dbReference type="ARBA" id="ARBA00022801"/>
    </source>
</evidence>
<comment type="similarity">
    <text evidence="2">Belongs to the peptidase U62 family.</text>
</comment>
<feature type="domain" description="Metalloprotease TldD/E C-terminal" evidence="8">
    <location>
        <begin position="252"/>
        <end position="460"/>
    </location>
</feature>
<evidence type="ECO:0000256" key="1">
    <source>
        <dbReference type="ARBA" id="ARBA00004496"/>
    </source>
</evidence>
<dbReference type="AlphaFoldDB" id="G2DB89"/>
<dbReference type="GO" id="GO:0005829">
    <property type="term" value="C:cytosol"/>
    <property type="evidence" value="ECO:0007669"/>
    <property type="project" value="TreeGrafter"/>
</dbReference>